<dbReference type="Pfam" id="PF07219">
    <property type="entry name" value="HemY_N"/>
    <property type="match status" value="1"/>
</dbReference>
<feature type="transmembrane region" description="Helical" evidence="5">
    <location>
        <begin position="43"/>
        <end position="66"/>
    </location>
</feature>
<feature type="transmembrane region" description="Helical" evidence="5">
    <location>
        <begin position="5"/>
        <end position="23"/>
    </location>
</feature>
<dbReference type="InterPro" id="IPR011990">
    <property type="entry name" value="TPR-like_helical_dom_sf"/>
</dbReference>
<evidence type="ECO:0000313" key="7">
    <source>
        <dbReference type="EMBL" id="SIQ47918.1"/>
    </source>
</evidence>
<keyword evidence="4 5" id="KW-0472">Membrane</keyword>
<proteinExistence type="predicted"/>
<dbReference type="EMBL" id="FTNE01000005">
    <property type="protein sequence ID" value="SIQ47918.1"/>
    <property type="molecule type" value="Genomic_DNA"/>
</dbReference>
<dbReference type="AlphaFoldDB" id="A0A8G2FFP6"/>
<dbReference type="Proteomes" id="UP000186308">
    <property type="component" value="Unassembled WGS sequence"/>
</dbReference>
<evidence type="ECO:0000313" key="8">
    <source>
        <dbReference type="Proteomes" id="UP000186308"/>
    </source>
</evidence>
<protein>
    <submittedName>
        <fullName evidence="7">HemY protein</fullName>
    </submittedName>
</protein>
<dbReference type="RefSeq" id="WP_029311134.1">
    <property type="nucleotide sequence ID" value="NZ_FTNE01000005.1"/>
</dbReference>
<comment type="caution">
    <text evidence="7">The sequence shown here is derived from an EMBL/GenBank/DDBJ whole genome shotgun (WGS) entry which is preliminary data.</text>
</comment>
<evidence type="ECO:0000256" key="3">
    <source>
        <dbReference type="ARBA" id="ARBA00022989"/>
    </source>
</evidence>
<keyword evidence="8" id="KW-1185">Reference proteome</keyword>
<keyword evidence="3 5" id="KW-1133">Transmembrane helix</keyword>
<gene>
    <name evidence="7" type="ORF">SAMN05421828_10570</name>
</gene>
<reference evidence="7 8" key="1">
    <citation type="submission" date="2017-01" db="EMBL/GenBank/DDBJ databases">
        <authorList>
            <person name="Varghese N."/>
            <person name="Submissions S."/>
        </authorList>
    </citation>
    <scope>NUCLEOTIDE SEQUENCE [LARGE SCALE GENOMIC DNA]</scope>
    <source>
        <strain evidence="7 8">ATCC 35905</strain>
    </source>
</reference>
<evidence type="ECO:0000256" key="4">
    <source>
        <dbReference type="ARBA" id="ARBA00023136"/>
    </source>
</evidence>
<evidence type="ECO:0000256" key="5">
    <source>
        <dbReference type="SAM" id="Phobius"/>
    </source>
</evidence>
<organism evidence="7 8">
    <name type="scientific">Acidiphilium rubrum</name>
    <dbReference type="NCBI Taxonomy" id="526"/>
    <lineage>
        <taxon>Bacteria</taxon>
        <taxon>Pseudomonadati</taxon>
        <taxon>Pseudomonadota</taxon>
        <taxon>Alphaproteobacteria</taxon>
        <taxon>Acetobacterales</taxon>
        <taxon>Acidocellaceae</taxon>
        <taxon>Acidiphilium</taxon>
    </lineage>
</organism>
<evidence type="ECO:0000259" key="6">
    <source>
        <dbReference type="Pfam" id="PF07219"/>
    </source>
</evidence>
<dbReference type="SUPFAM" id="SSF48452">
    <property type="entry name" value="TPR-like"/>
    <property type="match status" value="1"/>
</dbReference>
<evidence type="ECO:0000256" key="2">
    <source>
        <dbReference type="ARBA" id="ARBA00022692"/>
    </source>
</evidence>
<feature type="domain" description="HemY N-terminal" evidence="6">
    <location>
        <begin position="26"/>
        <end position="131"/>
    </location>
</feature>
<keyword evidence="2 5" id="KW-0812">Transmembrane</keyword>
<evidence type="ECO:0000256" key="1">
    <source>
        <dbReference type="ARBA" id="ARBA00004370"/>
    </source>
</evidence>
<dbReference type="OrthoDB" id="9798343at2"/>
<dbReference type="InterPro" id="IPR010817">
    <property type="entry name" value="HemY_N"/>
</dbReference>
<sequence>MLRAFGFAIIALIVLGAVWYVALLPGHITIDFGSYAATASTPIAILLLAILVLILILFVGIIRALLRTPARVAARRNLSRRNNADAASLRALSAMAAGDDRTAANHARIAQRQAPDAPLTLYVAGETARRTGDHATADRHFAALARHKDAGFLGWRGLVNHRTQAGGDAAALAEAEAQTRQAAVAYPNSVWLRDQRVQLAFNQNRYADAARLATDPPARAALAIMASRTAEGERMAIDWAREAVRAAPSLAPAHLSLYAAHERAGHLWRAKRALVAGWKAAPHPDLAAAYLTSINLPLDRARAAQKLASANPGHPESEALLARTAKAADLAGEAQRHEARAMAAAGSAWVCAACDTKHADWQANCRKCGTIGSLGWVKPPPDPTTVLLPSPQPAA</sequence>
<name>A0A8G2FFP6_ACIRU</name>
<accession>A0A8G2FFP6</accession>
<comment type="subcellular location">
    <subcellularLocation>
        <location evidence="1">Membrane</location>
    </subcellularLocation>
</comment>
<dbReference type="Gene3D" id="1.25.40.10">
    <property type="entry name" value="Tetratricopeptide repeat domain"/>
    <property type="match status" value="1"/>
</dbReference>
<dbReference type="GO" id="GO:0016020">
    <property type="term" value="C:membrane"/>
    <property type="evidence" value="ECO:0007669"/>
    <property type="project" value="UniProtKB-SubCell"/>
</dbReference>